<proteinExistence type="predicted"/>
<evidence type="ECO:0000313" key="2">
    <source>
        <dbReference type="Proteomes" id="UP001234178"/>
    </source>
</evidence>
<evidence type="ECO:0000313" key="1">
    <source>
        <dbReference type="EMBL" id="KAK4018034.1"/>
    </source>
</evidence>
<protein>
    <recommendedName>
        <fullName evidence="3">GMP synthase</fullName>
    </recommendedName>
</protein>
<keyword evidence="2" id="KW-1185">Reference proteome</keyword>
<dbReference type="Proteomes" id="UP001234178">
    <property type="component" value="Unassembled WGS sequence"/>
</dbReference>
<evidence type="ECO:0008006" key="3">
    <source>
        <dbReference type="Google" id="ProtNLM"/>
    </source>
</evidence>
<reference evidence="1 2" key="1">
    <citation type="journal article" date="2023" name="Nucleic Acids Res.">
        <title>The hologenome of Daphnia magna reveals possible DNA methylation and microbiome-mediated evolution of the host genome.</title>
        <authorList>
            <person name="Chaturvedi A."/>
            <person name="Li X."/>
            <person name="Dhandapani V."/>
            <person name="Marshall H."/>
            <person name="Kissane S."/>
            <person name="Cuenca-Cambronero M."/>
            <person name="Asole G."/>
            <person name="Calvet F."/>
            <person name="Ruiz-Romero M."/>
            <person name="Marangio P."/>
            <person name="Guigo R."/>
            <person name="Rago D."/>
            <person name="Mirbahai L."/>
            <person name="Eastwood N."/>
            <person name="Colbourne J.K."/>
            <person name="Zhou J."/>
            <person name="Mallon E."/>
            <person name="Orsini L."/>
        </authorList>
    </citation>
    <scope>NUCLEOTIDE SEQUENCE [LARGE SCALE GENOMIC DNA]</scope>
    <source>
        <strain evidence="1">LRV0_1</strain>
    </source>
</reference>
<dbReference type="EMBL" id="JAOYFB010000036">
    <property type="protein sequence ID" value="KAK4018034.1"/>
    <property type="molecule type" value="Genomic_DNA"/>
</dbReference>
<gene>
    <name evidence="1" type="ORF">OUZ56_000103</name>
</gene>
<sequence>MGSELMTIQVSGKSRLESIKKPVTKAFPVVQCAVATCDVHKVYHGSESRKSDNKVAGCFLFPNLRKKSLETEFIYNVGKALSCFGGILP</sequence>
<comment type="caution">
    <text evidence="1">The sequence shown here is derived from an EMBL/GenBank/DDBJ whole genome shotgun (WGS) entry which is preliminary data.</text>
</comment>
<name>A0ABQ9ZYQ6_9CRUS</name>
<accession>A0ABQ9ZYQ6</accession>
<organism evidence="1 2">
    <name type="scientific">Daphnia magna</name>
    <dbReference type="NCBI Taxonomy" id="35525"/>
    <lineage>
        <taxon>Eukaryota</taxon>
        <taxon>Metazoa</taxon>
        <taxon>Ecdysozoa</taxon>
        <taxon>Arthropoda</taxon>
        <taxon>Crustacea</taxon>
        <taxon>Branchiopoda</taxon>
        <taxon>Diplostraca</taxon>
        <taxon>Cladocera</taxon>
        <taxon>Anomopoda</taxon>
        <taxon>Daphniidae</taxon>
        <taxon>Daphnia</taxon>
    </lineage>
</organism>